<feature type="region of interest" description="Disordered" evidence="1">
    <location>
        <begin position="48"/>
        <end position="88"/>
    </location>
</feature>
<dbReference type="Proteomes" id="UP000886998">
    <property type="component" value="Unassembled WGS sequence"/>
</dbReference>
<feature type="chain" id="PRO_5036457199" description="Secreted protein" evidence="2">
    <location>
        <begin position="19"/>
        <end position="88"/>
    </location>
</feature>
<feature type="signal peptide" evidence="2">
    <location>
        <begin position="1"/>
        <end position="18"/>
    </location>
</feature>
<evidence type="ECO:0008006" key="5">
    <source>
        <dbReference type="Google" id="ProtNLM"/>
    </source>
</evidence>
<evidence type="ECO:0000313" key="3">
    <source>
        <dbReference type="EMBL" id="GFY55625.1"/>
    </source>
</evidence>
<comment type="caution">
    <text evidence="3">The sequence shown here is derived from an EMBL/GenBank/DDBJ whole genome shotgun (WGS) entry which is preliminary data.</text>
</comment>
<proteinExistence type="predicted"/>
<dbReference type="EMBL" id="BMAV01010503">
    <property type="protein sequence ID" value="GFY55625.1"/>
    <property type="molecule type" value="Genomic_DNA"/>
</dbReference>
<dbReference type="AlphaFoldDB" id="A0A8X6XL19"/>
<accession>A0A8X6XL19</accession>
<protein>
    <recommendedName>
        <fullName evidence="5">Secreted protein</fullName>
    </recommendedName>
</protein>
<evidence type="ECO:0000256" key="2">
    <source>
        <dbReference type="SAM" id="SignalP"/>
    </source>
</evidence>
<gene>
    <name evidence="3" type="ORF">TNIN_423261</name>
</gene>
<reference evidence="3" key="1">
    <citation type="submission" date="2020-08" db="EMBL/GenBank/DDBJ databases">
        <title>Multicomponent nature underlies the extraordinary mechanical properties of spider dragline silk.</title>
        <authorList>
            <person name="Kono N."/>
            <person name="Nakamura H."/>
            <person name="Mori M."/>
            <person name="Yoshida Y."/>
            <person name="Ohtoshi R."/>
            <person name="Malay A.D."/>
            <person name="Moran D.A.P."/>
            <person name="Tomita M."/>
            <person name="Numata K."/>
            <person name="Arakawa K."/>
        </authorList>
    </citation>
    <scope>NUCLEOTIDE SEQUENCE</scope>
</reference>
<evidence type="ECO:0000313" key="4">
    <source>
        <dbReference type="Proteomes" id="UP000886998"/>
    </source>
</evidence>
<organism evidence="3 4">
    <name type="scientific">Trichonephila inaurata madagascariensis</name>
    <dbReference type="NCBI Taxonomy" id="2747483"/>
    <lineage>
        <taxon>Eukaryota</taxon>
        <taxon>Metazoa</taxon>
        <taxon>Ecdysozoa</taxon>
        <taxon>Arthropoda</taxon>
        <taxon>Chelicerata</taxon>
        <taxon>Arachnida</taxon>
        <taxon>Araneae</taxon>
        <taxon>Araneomorphae</taxon>
        <taxon>Entelegynae</taxon>
        <taxon>Araneoidea</taxon>
        <taxon>Nephilidae</taxon>
        <taxon>Trichonephila</taxon>
        <taxon>Trichonephila inaurata</taxon>
    </lineage>
</organism>
<keyword evidence="4" id="KW-1185">Reference proteome</keyword>
<sequence length="88" mass="9418">MGVLLWIIHSVLCHLVSGVVNLENSHRSNTSMGSLVVLGGAEIERKTWARGKKPGQWGNVPPPNPDRGKGGFQGPKCPVTPLSPQNLL</sequence>
<evidence type="ECO:0000256" key="1">
    <source>
        <dbReference type="SAM" id="MobiDB-lite"/>
    </source>
</evidence>
<name>A0A8X6XL19_9ARAC</name>
<keyword evidence="2" id="KW-0732">Signal</keyword>